<keyword evidence="2" id="KW-0547">Nucleotide-binding</keyword>
<dbReference type="AlphaFoldDB" id="A0AAJ7UBY8"/>
<sequence>MTTRRTGTKANIAADVGKLACTSVTEGARQGRGNVSPSSSLPPPPPSSSTPYRHHHHHHHHRKHNPNTAGDSPRVAVAGDVDDDDDDDDGVDVCNGNSSSNNNNGDNDGDGGGGGADDDDEAAVSKAREDANKSPKRRKHIVTVDTSKAKTSLEALRASLSQLKWKEYPFGRRQPCDIYWHGTSFHDSENVCSGIVNKFPGMSELVRKVNLSRALRTMQQLFPDEYTFYPGSWILPEEFPLFEADVQKLREKDPSRKLTFIVKPDSGSQGDGIFLISSPQELHAAGCLRGRPTIVQEYVQRPLLLEKLKFDIRLYVLLSSLEPLEVYVSREGLCRFCTEVYQEPNPKNLHRLYMHLTNYSLNVHSGRFVHSDSASTGSKRTLGSLLGRLAARGLDVHRLWRDLVGLVLKTVLALAPGLRVGHHAEEGRGRRAGGRGGGGPECFQILGFDILLLRNLKPVLLEVNANPSLKIDHDLEVSPGVFDSVSSPVDEEVKVAVVRDALRVVATRIRRSANTASPRRASIENCDVRLRASDIAHEASGRDPKLTGFADDDDDDDDGDSEDLGIGGLPPPCLKQVYPRFSRQFSHLRVVERAARLFLRFLGLRGDASLRMGPTEFRTFSRNCKLCTPSISMAYIDILYIDVTRRWNCTALQETGMSFQAFVDAFRQVAGRRFPSLPLSLQVEALVELCEGRIENASRRRGPAQPQPQPPPPPHHHPPHPHPRPPHTHPPHRRHLSPHRRRLAHSPARQPTCPSAADTAAETATAATTTRSGGDTATHATAYSGAVNTAGAREQPSPK</sequence>
<dbReference type="RefSeq" id="XP_032832425.1">
    <property type="nucleotide sequence ID" value="XM_032976534.1"/>
</dbReference>
<dbReference type="PANTHER" id="PTHR12241:SF154">
    <property type="entry name" value="TUBULIN POLYGLUTAMYLASE TTLL11"/>
    <property type="match status" value="1"/>
</dbReference>
<evidence type="ECO:0000313" key="5">
    <source>
        <dbReference type="Proteomes" id="UP001318040"/>
    </source>
</evidence>
<feature type="compositionally biased region" description="Basic residues" evidence="4">
    <location>
        <begin position="714"/>
        <end position="744"/>
    </location>
</feature>
<dbReference type="GO" id="GO:0070740">
    <property type="term" value="F:tubulin-glutamic acid ligase activity"/>
    <property type="evidence" value="ECO:0007669"/>
    <property type="project" value="TreeGrafter"/>
</dbReference>
<protein>
    <submittedName>
        <fullName evidence="6">Tubulin polyglutamylase TTLL11 isoform X1</fullName>
    </submittedName>
</protein>
<feature type="region of interest" description="Disordered" evidence="4">
    <location>
        <begin position="541"/>
        <end position="571"/>
    </location>
</feature>
<keyword evidence="1" id="KW-0436">Ligase</keyword>
<feature type="region of interest" description="Disordered" evidence="4">
    <location>
        <begin position="1"/>
        <end position="141"/>
    </location>
</feature>
<dbReference type="GO" id="GO:0015631">
    <property type="term" value="F:tubulin binding"/>
    <property type="evidence" value="ECO:0007669"/>
    <property type="project" value="TreeGrafter"/>
</dbReference>
<proteinExistence type="predicted"/>
<dbReference type="GO" id="GO:0036064">
    <property type="term" value="C:ciliary basal body"/>
    <property type="evidence" value="ECO:0007669"/>
    <property type="project" value="TreeGrafter"/>
</dbReference>
<feature type="compositionally biased region" description="Acidic residues" evidence="4">
    <location>
        <begin position="80"/>
        <end position="91"/>
    </location>
</feature>
<dbReference type="GO" id="GO:0000226">
    <property type="term" value="P:microtubule cytoskeleton organization"/>
    <property type="evidence" value="ECO:0007669"/>
    <property type="project" value="TreeGrafter"/>
</dbReference>
<feature type="compositionally biased region" description="Low complexity" evidence="4">
    <location>
        <begin position="92"/>
        <end position="106"/>
    </location>
</feature>
<feature type="region of interest" description="Disordered" evidence="4">
    <location>
        <begin position="697"/>
        <end position="799"/>
    </location>
</feature>
<feature type="compositionally biased region" description="Basic residues" evidence="4">
    <location>
        <begin position="52"/>
        <end position="65"/>
    </location>
</feature>
<dbReference type="InterPro" id="IPR004344">
    <property type="entry name" value="TTL/TTLL_fam"/>
</dbReference>
<feature type="compositionally biased region" description="Acidic residues" evidence="4">
    <location>
        <begin position="550"/>
        <end position="563"/>
    </location>
</feature>
<feature type="compositionally biased region" description="Low complexity" evidence="4">
    <location>
        <begin position="755"/>
        <end position="778"/>
    </location>
</feature>
<dbReference type="SUPFAM" id="SSF56059">
    <property type="entry name" value="Glutathione synthetase ATP-binding domain-like"/>
    <property type="match status" value="1"/>
</dbReference>
<evidence type="ECO:0000256" key="3">
    <source>
        <dbReference type="ARBA" id="ARBA00022840"/>
    </source>
</evidence>
<evidence type="ECO:0000313" key="6">
    <source>
        <dbReference type="RefSeq" id="XP_032832425.1"/>
    </source>
</evidence>
<evidence type="ECO:0000256" key="4">
    <source>
        <dbReference type="SAM" id="MobiDB-lite"/>
    </source>
</evidence>
<dbReference type="KEGG" id="pmrn:116955449"/>
<dbReference type="CTD" id="158135"/>
<keyword evidence="5" id="KW-1185">Reference proteome</keyword>
<gene>
    <name evidence="6" type="primary">TTLL11</name>
</gene>
<evidence type="ECO:0000256" key="1">
    <source>
        <dbReference type="ARBA" id="ARBA00022598"/>
    </source>
</evidence>
<accession>A0AAJ7UBY8</accession>
<evidence type="ECO:0000256" key="2">
    <source>
        <dbReference type="ARBA" id="ARBA00022741"/>
    </source>
</evidence>
<organism evidence="5 6">
    <name type="scientific">Petromyzon marinus</name>
    <name type="common">Sea lamprey</name>
    <dbReference type="NCBI Taxonomy" id="7757"/>
    <lineage>
        <taxon>Eukaryota</taxon>
        <taxon>Metazoa</taxon>
        <taxon>Chordata</taxon>
        <taxon>Craniata</taxon>
        <taxon>Vertebrata</taxon>
        <taxon>Cyclostomata</taxon>
        <taxon>Hyperoartia</taxon>
        <taxon>Petromyzontiformes</taxon>
        <taxon>Petromyzontidae</taxon>
        <taxon>Petromyzon</taxon>
    </lineage>
</organism>
<keyword evidence="3" id="KW-0067">ATP-binding</keyword>
<reference evidence="6" key="1">
    <citation type="submission" date="2025-08" db="UniProtKB">
        <authorList>
            <consortium name="RefSeq"/>
        </authorList>
    </citation>
    <scope>IDENTIFICATION</scope>
    <source>
        <tissue evidence="6">Sperm</tissue>
    </source>
</reference>
<dbReference type="Gene3D" id="3.30.470.20">
    <property type="entry name" value="ATP-grasp fold, B domain"/>
    <property type="match status" value="1"/>
</dbReference>
<name>A0AAJ7UBY8_PETMA</name>
<dbReference type="PROSITE" id="PS51221">
    <property type="entry name" value="TTL"/>
    <property type="match status" value="1"/>
</dbReference>
<dbReference type="GO" id="GO:0005524">
    <property type="term" value="F:ATP binding"/>
    <property type="evidence" value="ECO:0007669"/>
    <property type="project" value="UniProtKB-KW"/>
</dbReference>
<dbReference type="Pfam" id="PF03133">
    <property type="entry name" value="TTL"/>
    <property type="match status" value="1"/>
</dbReference>
<dbReference type="Proteomes" id="UP001318040">
    <property type="component" value="Chromosome 59"/>
</dbReference>
<dbReference type="PANTHER" id="PTHR12241">
    <property type="entry name" value="TUBULIN POLYGLUTAMYLASE"/>
    <property type="match status" value="1"/>
</dbReference>